<dbReference type="InterPro" id="IPR000807">
    <property type="entry name" value="ImidazoleglycerolP_deHydtase"/>
</dbReference>
<keyword evidence="4 6" id="KW-0368">Histidine biosynthesis</keyword>
<dbReference type="Proteomes" id="UP000040453">
    <property type="component" value="Unassembled WGS sequence"/>
</dbReference>
<comment type="subcellular location">
    <subcellularLocation>
        <location evidence="6 7">Cytoplasm</location>
    </subcellularLocation>
</comment>
<comment type="catalytic activity">
    <reaction evidence="6 7">
        <text>D-erythro-1-(imidazol-4-yl)glycerol 3-phosphate = 3-(imidazol-4-yl)-2-oxopropyl phosphate + H2O</text>
        <dbReference type="Rhea" id="RHEA:11040"/>
        <dbReference type="ChEBI" id="CHEBI:15377"/>
        <dbReference type="ChEBI" id="CHEBI:57766"/>
        <dbReference type="ChEBI" id="CHEBI:58278"/>
        <dbReference type="EC" id="4.2.1.19"/>
    </reaction>
</comment>
<dbReference type="PROSITE" id="PS00955">
    <property type="entry name" value="IGP_DEHYDRATASE_2"/>
    <property type="match status" value="1"/>
</dbReference>
<dbReference type="GO" id="GO:0005737">
    <property type="term" value="C:cytoplasm"/>
    <property type="evidence" value="ECO:0007669"/>
    <property type="project" value="UniProtKB-SubCell"/>
</dbReference>
<organism evidence="8 9">
    <name type="scientific">Oceanobacillus oncorhynchi</name>
    <dbReference type="NCBI Taxonomy" id="545501"/>
    <lineage>
        <taxon>Bacteria</taxon>
        <taxon>Bacillati</taxon>
        <taxon>Bacillota</taxon>
        <taxon>Bacilli</taxon>
        <taxon>Bacillales</taxon>
        <taxon>Bacillaceae</taxon>
        <taxon>Oceanobacillus</taxon>
    </lineage>
</organism>
<dbReference type="EC" id="4.2.1.19" evidence="6 7"/>
<dbReference type="FunFam" id="3.30.230.40:FF:000003">
    <property type="entry name" value="Imidazoleglycerol-phosphate dehydratase HisB"/>
    <property type="match status" value="1"/>
</dbReference>
<dbReference type="UniPathway" id="UPA00031">
    <property type="reaction ID" value="UER00011"/>
</dbReference>
<dbReference type="FunFam" id="3.30.230.40:FF:000001">
    <property type="entry name" value="Imidazoleglycerol-phosphate dehydratase HisB"/>
    <property type="match status" value="1"/>
</dbReference>
<dbReference type="PANTHER" id="PTHR23133:SF2">
    <property type="entry name" value="IMIDAZOLEGLYCEROL-PHOSPHATE DEHYDRATASE"/>
    <property type="match status" value="1"/>
</dbReference>
<evidence type="ECO:0000256" key="4">
    <source>
        <dbReference type="ARBA" id="ARBA00023102"/>
    </source>
</evidence>
<dbReference type="NCBIfam" id="NF002107">
    <property type="entry name" value="PRK00951.1-2"/>
    <property type="match status" value="1"/>
</dbReference>
<dbReference type="InterPro" id="IPR020568">
    <property type="entry name" value="Ribosomal_Su5_D2-typ_SF"/>
</dbReference>
<evidence type="ECO:0000256" key="2">
    <source>
        <dbReference type="ARBA" id="ARBA00016664"/>
    </source>
</evidence>
<dbReference type="SUPFAM" id="SSF54211">
    <property type="entry name" value="Ribosomal protein S5 domain 2-like"/>
    <property type="match status" value="2"/>
</dbReference>
<dbReference type="NCBIfam" id="NF002111">
    <property type="entry name" value="PRK00951.2-1"/>
    <property type="match status" value="1"/>
</dbReference>
<dbReference type="GO" id="GO:0000105">
    <property type="term" value="P:L-histidine biosynthetic process"/>
    <property type="evidence" value="ECO:0007669"/>
    <property type="project" value="UniProtKB-UniRule"/>
</dbReference>
<dbReference type="PANTHER" id="PTHR23133">
    <property type="entry name" value="IMIDAZOLEGLYCEROL-PHOSPHATE DEHYDRATASE HIS7"/>
    <property type="match status" value="1"/>
</dbReference>
<gene>
    <name evidence="6 8" type="primary">hisB</name>
    <name evidence="8" type="ORF">BN997_02308</name>
</gene>
<comment type="similarity">
    <text evidence="6 7">Belongs to the imidazoleglycerol-phosphate dehydratase family.</text>
</comment>
<evidence type="ECO:0000256" key="6">
    <source>
        <dbReference type="HAMAP-Rule" id="MF_00076"/>
    </source>
</evidence>
<reference evidence="8 9" key="1">
    <citation type="submission" date="2014-11" db="EMBL/GenBank/DDBJ databases">
        <authorList>
            <person name="Urmite Genomes Urmite Genomes"/>
        </authorList>
    </citation>
    <scope>NUCLEOTIDE SEQUENCE [LARGE SCALE GENOMIC DNA]</scope>
    <source>
        <strain evidence="8 9">Oc5</strain>
    </source>
</reference>
<dbReference type="Pfam" id="PF00475">
    <property type="entry name" value="IGPD"/>
    <property type="match status" value="1"/>
</dbReference>
<dbReference type="GO" id="GO:0004424">
    <property type="term" value="F:imidazoleglycerol-phosphate dehydratase activity"/>
    <property type="evidence" value="ECO:0007669"/>
    <property type="project" value="UniProtKB-UniRule"/>
</dbReference>
<name>A0A0A1MS71_9BACI</name>
<dbReference type="NCBIfam" id="NF002115">
    <property type="entry name" value="PRK00951.2-5"/>
    <property type="match status" value="1"/>
</dbReference>
<evidence type="ECO:0000256" key="1">
    <source>
        <dbReference type="ARBA" id="ARBA00005047"/>
    </source>
</evidence>
<dbReference type="InterPro" id="IPR038494">
    <property type="entry name" value="IGPD_sf"/>
</dbReference>
<dbReference type="OrthoDB" id="9790411at2"/>
<dbReference type="CDD" id="cd07914">
    <property type="entry name" value="IGPD"/>
    <property type="match status" value="1"/>
</dbReference>
<dbReference type="NCBIfam" id="NF002114">
    <property type="entry name" value="PRK00951.2-4"/>
    <property type="match status" value="1"/>
</dbReference>
<evidence type="ECO:0000256" key="5">
    <source>
        <dbReference type="ARBA" id="ARBA00023239"/>
    </source>
</evidence>
<dbReference type="HAMAP" id="MF_00076">
    <property type="entry name" value="HisB"/>
    <property type="match status" value="1"/>
</dbReference>
<dbReference type="PROSITE" id="PS00954">
    <property type="entry name" value="IGP_DEHYDRATASE_1"/>
    <property type="match status" value="1"/>
</dbReference>
<evidence type="ECO:0000313" key="8">
    <source>
        <dbReference type="EMBL" id="CEI82442.1"/>
    </source>
</evidence>
<evidence type="ECO:0000313" key="9">
    <source>
        <dbReference type="Proteomes" id="UP000040453"/>
    </source>
</evidence>
<dbReference type="AlphaFoldDB" id="A0A0A1MS71"/>
<protein>
    <recommendedName>
        <fullName evidence="2 6">Imidazoleglycerol-phosphate dehydratase</fullName>
        <shortName evidence="6">IGPD</shortName>
        <ecNumber evidence="6 7">4.2.1.19</ecNumber>
    </recommendedName>
</protein>
<dbReference type="RefSeq" id="WP_042532273.1">
    <property type="nucleotide sequence ID" value="NZ_CAXOIH010000005.1"/>
</dbReference>
<keyword evidence="3 6" id="KW-0028">Amino-acid biosynthesis</keyword>
<sequence>MRQAEKERQTKETNISLALNVDGEGKSELKTGVGFLDHMLTLFTKHGGLDLQVACDGDLEVDQHHTVEDIGIVLGQAFNEALGTKESIKRYATATTPMDESLSSISIDISGRSFLVYRVDGLKDKVGNFDTELVEEFLIGFTSHAKVTLHVEVLYGTNTHHMIESIFKGLGRAIREAVSIDPTIKGVPSTKGSL</sequence>
<evidence type="ECO:0000256" key="3">
    <source>
        <dbReference type="ARBA" id="ARBA00022605"/>
    </source>
</evidence>
<dbReference type="InterPro" id="IPR020565">
    <property type="entry name" value="ImidazoleglycerP_deHydtase_CS"/>
</dbReference>
<evidence type="ECO:0000256" key="7">
    <source>
        <dbReference type="RuleBase" id="RU000599"/>
    </source>
</evidence>
<dbReference type="Gene3D" id="3.30.230.40">
    <property type="entry name" value="Imidazole glycerol phosphate dehydratase, domain 1"/>
    <property type="match status" value="2"/>
</dbReference>
<keyword evidence="5 6" id="KW-0456">Lyase</keyword>
<keyword evidence="9" id="KW-1185">Reference proteome</keyword>
<keyword evidence="6" id="KW-0963">Cytoplasm</keyword>
<accession>A0A0A1MS71</accession>
<dbReference type="STRING" id="545501.BN997_02308"/>
<dbReference type="EMBL" id="CDGG01000001">
    <property type="protein sequence ID" value="CEI82442.1"/>
    <property type="molecule type" value="Genomic_DNA"/>
</dbReference>
<proteinExistence type="inferred from homology"/>
<comment type="pathway">
    <text evidence="1 6 7">Amino-acid biosynthesis; L-histidine biosynthesis; L-histidine from 5-phospho-alpha-D-ribose 1-diphosphate: step 6/9.</text>
</comment>